<evidence type="ECO:0000313" key="2">
    <source>
        <dbReference type="Proteomes" id="UP001230649"/>
    </source>
</evidence>
<evidence type="ECO:0000313" key="1">
    <source>
        <dbReference type="EMBL" id="KAJ9111550.1"/>
    </source>
</evidence>
<accession>A0ACC2WIG8</accession>
<reference evidence="1" key="1">
    <citation type="submission" date="2023-04" db="EMBL/GenBank/DDBJ databases">
        <title>Draft Genome sequencing of Naganishia species isolated from polar environments using Oxford Nanopore Technology.</title>
        <authorList>
            <person name="Leo P."/>
            <person name="Venkateswaran K."/>
        </authorList>
    </citation>
    <scope>NUCLEOTIDE SEQUENCE</scope>
    <source>
        <strain evidence="1">MNA-CCFEE 5262</strain>
    </source>
</reference>
<name>A0ACC2WIG8_9TREE</name>
<proteinExistence type="predicted"/>
<dbReference type="EMBL" id="JASBWS010000018">
    <property type="protein sequence ID" value="KAJ9111550.1"/>
    <property type="molecule type" value="Genomic_DNA"/>
</dbReference>
<sequence>MTVMQSISEHQPRPDSPPSPPSTNTGSAAETGSAQGPDGINGQTAPDNQSEPPLVEYSSTRSGKTEPDEPHTGEDKYQAEKAEDKAKRERDKKNNASKKPREQYSCVECFRRKQRCDRRFPCKNCIARRLPERCIPPPGHPLYRDPALNPATASGTSTSVPGPLPFPPFPTGMPSNGALSSGMMTPGIASYAISGTTVPQIASQPVHLADFARQASEFGELRLPGHAPPLYGLADQYRPSSAPGMSYHSEQDVSYAMGNKRRKLERVENGGAPRSAPVTIKPELSRALSVLGNHFPSSDVMRQQALEFPRPPPPGEPTGRGTAESTALAETTARLARLERLLTLQDHTYAEKRLRLAEEAALRMLEGGGEGSIPGITSVTQHPRLVNRRSLSSPTDKPLQHRNPEHPLRIDIRATEANGSQQRTLVTESTDHEDDAGDHHPDSADVKGRYGRWDTVEIIGDAGYTGAEGLNALTEASVLVSLARSVHKVAAYRRGRTGKSTDASRIRQDVFRAQEFREYESCVDGEAYRAIASPGCGDQVSGGGAAYYRSGTASGREVLQVMGQVAFLSLCLPLLILEVRADWSRYPLSASSVFPQDWRKFYTKEVIAEMGMPGTDYFSSFAILLGTLALGSVSPVLNSSDTHVAASTYFWAASKALMYCETAGTNNVKTIWAKSVLVRYTDLVRNTQASWHVVGGWIRNAIDQGLHRDGTGFEPPLPQDLTAERRVLWSHVLHADREWALLLGRPLAINQYSTRMPDDNDLAGILERIFRIFQEHGLAYEHGRSGRQVVENDRNRVYQEVLAIDRDIDNYSATLPACFSLDPTKSNHALEQKYPKLPFYRSLITGAVNFHRILMHRPFMLKPIHRKRHPYRYSWQKCVETAVQDLRARTVWQKTLTPAEQTQTYGGSFAPFNSCVVLGLSILISLDMGEMPAPEIYSEHLTYLQDFVQRLQSDLDDGRDGTTAQKERTIMDSILARLDALINSDEGASARSGRASQPTSAPSTSSHARPTPSARALPLPSPGTSGTSTPYDPTQATAQLSSIDFDPFLLQALVQNPSTTFDPNMILDSQAPFDWEVYLSEMYNEGNLFMN</sequence>
<protein>
    <submittedName>
        <fullName evidence="1">Uncharacterized protein</fullName>
    </submittedName>
</protein>
<dbReference type="Proteomes" id="UP001230649">
    <property type="component" value="Unassembled WGS sequence"/>
</dbReference>
<comment type="caution">
    <text evidence="1">The sequence shown here is derived from an EMBL/GenBank/DDBJ whole genome shotgun (WGS) entry which is preliminary data.</text>
</comment>
<keyword evidence="2" id="KW-1185">Reference proteome</keyword>
<gene>
    <name evidence="1" type="ORF">QFC20_002523</name>
</gene>
<organism evidence="1 2">
    <name type="scientific">Naganishia adeliensis</name>
    <dbReference type="NCBI Taxonomy" id="92952"/>
    <lineage>
        <taxon>Eukaryota</taxon>
        <taxon>Fungi</taxon>
        <taxon>Dikarya</taxon>
        <taxon>Basidiomycota</taxon>
        <taxon>Agaricomycotina</taxon>
        <taxon>Tremellomycetes</taxon>
        <taxon>Filobasidiales</taxon>
        <taxon>Filobasidiaceae</taxon>
        <taxon>Naganishia</taxon>
    </lineage>
</organism>